<dbReference type="SUPFAM" id="SSF109709">
    <property type="entry name" value="KorB DNA-binding domain-like"/>
    <property type="match status" value="1"/>
</dbReference>
<reference evidence="2 3" key="1">
    <citation type="submission" date="2017-09" db="EMBL/GenBank/DDBJ databases">
        <title>Depth-based differentiation of microbial function through sediment-hosted aquifers and enrichment of novel symbionts in the deep terrestrial subsurface.</title>
        <authorList>
            <person name="Probst A.J."/>
            <person name="Ladd B."/>
            <person name="Jarett J.K."/>
            <person name="Geller-Mcgrath D.E."/>
            <person name="Sieber C.M."/>
            <person name="Emerson J.B."/>
            <person name="Anantharaman K."/>
            <person name="Thomas B.C."/>
            <person name="Malmstrom R."/>
            <person name="Stieglmeier M."/>
            <person name="Klingl A."/>
            <person name="Woyke T."/>
            <person name="Ryan C.M."/>
            <person name="Banfield J.F."/>
        </authorList>
    </citation>
    <scope>NUCLEOTIDE SEQUENCE [LARGE SCALE GENOMIC DNA]</scope>
    <source>
        <strain evidence="2">CG11_big_fil_rev_8_21_14_0_20_37_16</strain>
    </source>
</reference>
<proteinExistence type="predicted"/>
<protein>
    <recommendedName>
        <fullName evidence="1">ParB/Spo0J HTH domain-containing protein</fullName>
    </recommendedName>
</protein>
<feature type="domain" description="ParB/Spo0J HTH" evidence="1">
    <location>
        <begin position="28"/>
        <end position="113"/>
    </location>
</feature>
<dbReference type="EMBL" id="PCVK01000110">
    <property type="protein sequence ID" value="PIQ71364.1"/>
    <property type="molecule type" value="Genomic_DNA"/>
</dbReference>
<gene>
    <name evidence="2" type="ORF">COV87_03845</name>
</gene>
<dbReference type="AlphaFoldDB" id="A0A2H0KLX0"/>
<dbReference type="Pfam" id="PF17762">
    <property type="entry name" value="HTH_ParB"/>
    <property type="match status" value="1"/>
</dbReference>
<dbReference type="Gene3D" id="1.10.10.2830">
    <property type="match status" value="1"/>
</dbReference>
<name>A0A2H0KLX0_9BACT</name>
<evidence type="ECO:0000313" key="2">
    <source>
        <dbReference type="EMBL" id="PIQ71364.1"/>
    </source>
</evidence>
<sequence>MEQDILDYIEQIKRETDYFGKTKLVNFLIHQKNIKVKDLAAALGLKPSYLCHIMRLNKLSEIIMDGYYSKLITMSHLFVLSLLKSQEDIMNVYEIVLREGLTVLHTEELVREKLHGVKPGGEYVEEIKIQNLKSKFKVDYGAETKIVQTRIKTKIIIEWKGPREARKKGVESFFRVIENRKEKDSG</sequence>
<dbReference type="InterPro" id="IPR041468">
    <property type="entry name" value="HTH_ParB/Spo0J"/>
</dbReference>
<dbReference type="Proteomes" id="UP000229497">
    <property type="component" value="Unassembled WGS sequence"/>
</dbReference>
<evidence type="ECO:0000259" key="1">
    <source>
        <dbReference type="Pfam" id="PF17762"/>
    </source>
</evidence>
<organism evidence="2 3">
    <name type="scientific">Candidatus Roizmanbacteria bacterium CG11_big_fil_rev_8_21_14_0_20_37_16</name>
    <dbReference type="NCBI Taxonomy" id="1974857"/>
    <lineage>
        <taxon>Bacteria</taxon>
        <taxon>Candidatus Roizmaniibacteriota</taxon>
    </lineage>
</organism>
<evidence type="ECO:0000313" key="3">
    <source>
        <dbReference type="Proteomes" id="UP000229497"/>
    </source>
</evidence>
<accession>A0A2H0KLX0</accession>
<comment type="caution">
    <text evidence="2">The sequence shown here is derived from an EMBL/GenBank/DDBJ whole genome shotgun (WGS) entry which is preliminary data.</text>
</comment>